<dbReference type="EMBL" id="QPJW01000005">
    <property type="protein sequence ID" value="RCX19068.1"/>
    <property type="molecule type" value="Genomic_DNA"/>
</dbReference>
<feature type="binding site" evidence="4">
    <location>
        <begin position="31"/>
        <end position="32"/>
    </location>
    <ligand>
        <name>substrate</name>
    </ligand>
</feature>
<dbReference type="GO" id="GO:0016740">
    <property type="term" value="F:transferase activity"/>
    <property type="evidence" value="ECO:0007669"/>
    <property type="project" value="UniProtKB-KW"/>
</dbReference>
<name>A0A369BEN7_9BACL</name>
<dbReference type="PANTHER" id="PTHR43300">
    <property type="entry name" value="ACETYLTRANSFERASE"/>
    <property type="match status" value="1"/>
</dbReference>
<keyword evidence="1 6" id="KW-0808">Transferase</keyword>
<dbReference type="InterPro" id="IPR018357">
    <property type="entry name" value="Hexapep_transf_CS"/>
</dbReference>
<proteinExistence type="predicted"/>
<dbReference type="InterPro" id="IPR041561">
    <property type="entry name" value="PglD_N"/>
</dbReference>
<accession>A0A369BEN7</accession>
<dbReference type="AlphaFoldDB" id="A0A369BEN7"/>
<gene>
    <name evidence="6" type="ORF">DFP94_10584</name>
</gene>
<feature type="binding site" evidence="4">
    <location>
        <position position="64"/>
    </location>
    <ligand>
        <name>substrate</name>
    </ligand>
</feature>
<reference evidence="6 7" key="1">
    <citation type="submission" date="2018-07" db="EMBL/GenBank/DDBJ databases">
        <title>Genomic Encyclopedia of Type Strains, Phase III (KMG-III): the genomes of soil and plant-associated and newly described type strains.</title>
        <authorList>
            <person name="Whitman W."/>
        </authorList>
    </citation>
    <scope>NUCLEOTIDE SEQUENCE [LARGE SCALE GENOMIC DNA]</scope>
    <source>
        <strain evidence="6 7">CECT 8333</strain>
    </source>
</reference>
<protein>
    <submittedName>
        <fullName evidence="6">Acetyltransferase EpsM</fullName>
    </submittedName>
</protein>
<evidence type="ECO:0000256" key="3">
    <source>
        <dbReference type="PIRSR" id="PIRSR620019-1"/>
    </source>
</evidence>
<comment type="caution">
    <text evidence="6">The sequence shown here is derived from an EMBL/GenBank/DDBJ whole genome shotgun (WGS) entry which is preliminary data.</text>
</comment>
<dbReference type="Gene3D" id="3.40.50.20">
    <property type="match status" value="1"/>
</dbReference>
<evidence type="ECO:0000256" key="2">
    <source>
        <dbReference type="ARBA" id="ARBA00022737"/>
    </source>
</evidence>
<organism evidence="6 7">
    <name type="scientific">Fontibacillus phaseoli</name>
    <dbReference type="NCBI Taxonomy" id="1416533"/>
    <lineage>
        <taxon>Bacteria</taxon>
        <taxon>Bacillati</taxon>
        <taxon>Bacillota</taxon>
        <taxon>Bacilli</taxon>
        <taxon>Bacillales</taxon>
        <taxon>Paenibacillaceae</taxon>
        <taxon>Fontibacillus</taxon>
    </lineage>
</organism>
<feature type="active site" description="Proton acceptor" evidence="3">
    <location>
        <position position="131"/>
    </location>
</feature>
<dbReference type="Proteomes" id="UP000253090">
    <property type="component" value="Unassembled WGS sequence"/>
</dbReference>
<dbReference type="PANTHER" id="PTHR43300:SF7">
    <property type="entry name" value="UDP-N-ACETYLBACILLOSAMINE N-ACETYLTRANSFERASE"/>
    <property type="match status" value="1"/>
</dbReference>
<dbReference type="Pfam" id="PF17836">
    <property type="entry name" value="PglD_N"/>
    <property type="match status" value="1"/>
</dbReference>
<evidence type="ECO:0000256" key="4">
    <source>
        <dbReference type="PIRSR" id="PIRSR620019-2"/>
    </source>
</evidence>
<feature type="domain" description="PglD N-terminal" evidence="5">
    <location>
        <begin position="4"/>
        <end position="76"/>
    </location>
</feature>
<dbReference type="CDD" id="cd03360">
    <property type="entry name" value="LbH_AT_putative"/>
    <property type="match status" value="1"/>
</dbReference>
<dbReference type="InterPro" id="IPR020019">
    <property type="entry name" value="AcTrfase_PglD-like"/>
</dbReference>
<dbReference type="Gene3D" id="2.160.10.10">
    <property type="entry name" value="Hexapeptide repeat proteins"/>
    <property type="match status" value="1"/>
</dbReference>
<sequence>MDHILIGAGGHSKVVVDILRSQGKHVAGFIDDKIEKKDVLGIPILGTTRLITEFIDAVFIVTVGDNIVRSNLVNQLKPYNLNYGQAIHPTAVISSNVVIGAGSVVMPNVVINTDTTIGEHTILNTACTIDHECVLEDFVHISPGVNLAGNVRVASHSQVGIGTSIIQGVLIGSNTIVGAGACVVNDIESDVVVVGCPAKKIRSNQKKEHE</sequence>
<evidence type="ECO:0000259" key="5">
    <source>
        <dbReference type="Pfam" id="PF17836"/>
    </source>
</evidence>
<dbReference type="NCBIfam" id="TIGR03570">
    <property type="entry name" value="NeuD_NnaD"/>
    <property type="match status" value="1"/>
</dbReference>
<feature type="binding site" evidence="4">
    <location>
        <position position="161"/>
    </location>
    <ligand>
        <name>acetyl-CoA</name>
        <dbReference type="ChEBI" id="CHEBI:57288"/>
    </ligand>
</feature>
<dbReference type="OrthoDB" id="9794407at2"/>
<keyword evidence="7" id="KW-1185">Reference proteome</keyword>
<dbReference type="InterPro" id="IPR011004">
    <property type="entry name" value="Trimer_LpxA-like_sf"/>
</dbReference>
<feature type="binding site" evidence="4">
    <location>
        <position position="140"/>
    </location>
    <ligand>
        <name>acetyl-CoA</name>
        <dbReference type="ChEBI" id="CHEBI:57288"/>
    </ligand>
</feature>
<dbReference type="InterPro" id="IPR001451">
    <property type="entry name" value="Hexapep"/>
</dbReference>
<dbReference type="RefSeq" id="WP_114497221.1">
    <property type="nucleotide sequence ID" value="NZ_QPJW01000005.1"/>
</dbReference>
<dbReference type="SUPFAM" id="SSF51161">
    <property type="entry name" value="Trimeric LpxA-like enzymes"/>
    <property type="match status" value="1"/>
</dbReference>
<evidence type="ECO:0000256" key="1">
    <source>
        <dbReference type="ARBA" id="ARBA00022679"/>
    </source>
</evidence>
<evidence type="ECO:0000313" key="6">
    <source>
        <dbReference type="EMBL" id="RCX19068.1"/>
    </source>
</evidence>
<dbReference type="PROSITE" id="PS00101">
    <property type="entry name" value="HEXAPEP_TRANSFERASES"/>
    <property type="match status" value="1"/>
</dbReference>
<dbReference type="Pfam" id="PF00132">
    <property type="entry name" value="Hexapep"/>
    <property type="match status" value="1"/>
</dbReference>
<keyword evidence="2" id="KW-0677">Repeat</keyword>
<dbReference type="InterPro" id="IPR050179">
    <property type="entry name" value="Trans_hexapeptide_repeat"/>
</dbReference>
<feature type="site" description="Increases basicity of active site His" evidence="3">
    <location>
        <position position="132"/>
    </location>
</feature>
<evidence type="ECO:0000313" key="7">
    <source>
        <dbReference type="Proteomes" id="UP000253090"/>
    </source>
</evidence>